<evidence type="ECO:0000313" key="3">
    <source>
        <dbReference type="Proteomes" id="UP000054270"/>
    </source>
</evidence>
<dbReference type="EMBL" id="KN817585">
    <property type="protein sequence ID" value="KJA18789.1"/>
    <property type="molecule type" value="Genomic_DNA"/>
</dbReference>
<dbReference type="Pfam" id="PF15496">
    <property type="entry name" value="DUF4646"/>
    <property type="match status" value="1"/>
</dbReference>
<keyword evidence="3" id="KW-1185">Reference proteome</keyword>
<proteinExistence type="predicted"/>
<gene>
    <name evidence="2" type="ORF">HYPSUDRAFT_44965</name>
</gene>
<feature type="compositionally biased region" description="Polar residues" evidence="1">
    <location>
        <begin position="14"/>
        <end position="31"/>
    </location>
</feature>
<dbReference type="OMA" id="SAHWNDE"/>
<evidence type="ECO:0000313" key="2">
    <source>
        <dbReference type="EMBL" id="KJA18789.1"/>
    </source>
</evidence>
<dbReference type="STRING" id="945553.A0A0D2NIT0"/>
<dbReference type="OrthoDB" id="5314275at2759"/>
<feature type="region of interest" description="Disordered" evidence="1">
    <location>
        <begin position="1"/>
        <end position="34"/>
    </location>
</feature>
<organism evidence="2 3">
    <name type="scientific">Hypholoma sublateritium (strain FD-334 SS-4)</name>
    <dbReference type="NCBI Taxonomy" id="945553"/>
    <lineage>
        <taxon>Eukaryota</taxon>
        <taxon>Fungi</taxon>
        <taxon>Dikarya</taxon>
        <taxon>Basidiomycota</taxon>
        <taxon>Agaricomycotina</taxon>
        <taxon>Agaricomycetes</taxon>
        <taxon>Agaricomycetidae</taxon>
        <taxon>Agaricales</taxon>
        <taxon>Agaricineae</taxon>
        <taxon>Strophariaceae</taxon>
        <taxon>Hypholoma</taxon>
    </lineage>
</organism>
<protein>
    <submittedName>
        <fullName evidence="2">Uncharacterized protein</fullName>
    </submittedName>
</protein>
<dbReference type="InterPro" id="IPR028018">
    <property type="entry name" value="DUF4646"/>
</dbReference>
<reference evidence="3" key="1">
    <citation type="submission" date="2014-04" db="EMBL/GenBank/DDBJ databases">
        <title>Evolutionary Origins and Diversification of the Mycorrhizal Mutualists.</title>
        <authorList>
            <consortium name="DOE Joint Genome Institute"/>
            <consortium name="Mycorrhizal Genomics Consortium"/>
            <person name="Kohler A."/>
            <person name="Kuo A."/>
            <person name="Nagy L.G."/>
            <person name="Floudas D."/>
            <person name="Copeland A."/>
            <person name="Barry K.W."/>
            <person name="Cichocki N."/>
            <person name="Veneault-Fourrey C."/>
            <person name="LaButti K."/>
            <person name="Lindquist E.A."/>
            <person name="Lipzen A."/>
            <person name="Lundell T."/>
            <person name="Morin E."/>
            <person name="Murat C."/>
            <person name="Riley R."/>
            <person name="Ohm R."/>
            <person name="Sun H."/>
            <person name="Tunlid A."/>
            <person name="Henrissat B."/>
            <person name="Grigoriev I.V."/>
            <person name="Hibbett D.S."/>
            <person name="Martin F."/>
        </authorList>
    </citation>
    <scope>NUCLEOTIDE SEQUENCE [LARGE SCALE GENOMIC DNA]</scope>
    <source>
        <strain evidence="3">FD-334 SS-4</strain>
    </source>
</reference>
<dbReference type="AlphaFoldDB" id="A0A0D2NIT0"/>
<feature type="compositionally biased region" description="Low complexity" evidence="1">
    <location>
        <begin position="64"/>
        <end position="86"/>
    </location>
</feature>
<sequence length="276" mass="30457">MILAQDEPPATSPFVGQSFQPAPGSNISSPPSYAVHDFPAVLGDPVVPAGKAPTFPTADITFTSPSQSLYPSEASSSSSYYHTADPSPSPQPPLPSAFGRRPRLDLSYEDFQPIFLVARGKTLDKGFPPAPPPTTAHVHPFTSHNIDESDWLSFLNEIEFSATLTPKDMARSHLPIVCMIPVVRPLASFGVQKYMKSRKWHKVAKVVDTWNHHFFELRRLRVVLLRGRTPLSGPMHTPSPIESTSSKTTLPARYIEEASAHWNDEEFRLLVIPIPA</sequence>
<evidence type="ECO:0000256" key="1">
    <source>
        <dbReference type="SAM" id="MobiDB-lite"/>
    </source>
</evidence>
<dbReference type="Proteomes" id="UP000054270">
    <property type="component" value="Unassembled WGS sequence"/>
</dbReference>
<accession>A0A0D2NIT0</accession>
<name>A0A0D2NIT0_HYPSF</name>
<feature type="region of interest" description="Disordered" evidence="1">
    <location>
        <begin position="47"/>
        <end position="99"/>
    </location>
</feature>